<protein>
    <recommendedName>
        <fullName evidence="3">DUF4360 domain-containing protein</fullName>
    </recommendedName>
</protein>
<dbReference type="PANTHER" id="PTHR38847">
    <property type="match status" value="1"/>
</dbReference>
<comment type="caution">
    <text evidence="1">The sequence shown here is derived from an EMBL/GenBank/DDBJ whole genome shotgun (WGS) entry which is preliminary data.</text>
</comment>
<dbReference type="PANTHER" id="PTHR38847:SF1">
    <property type="entry name" value="PSEUDOURIDINE SYNTHASE RSUA_RLUA-LIKE DOMAIN-CONTAINING PROTEIN"/>
    <property type="match status" value="1"/>
</dbReference>
<dbReference type="InterPro" id="IPR025649">
    <property type="entry name" value="DUF4360"/>
</dbReference>
<evidence type="ECO:0008006" key="3">
    <source>
        <dbReference type="Google" id="ProtNLM"/>
    </source>
</evidence>
<dbReference type="Proteomes" id="UP001501710">
    <property type="component" value="Unassembled WGS sequence"/>
</dbReference>
<dbReference type="Pfam" id="PF14273">
    <property type="entry name" value="DUF4360"/>
    <property type="match status" value="1"/>
</dbReference>
<gene>
    <name evidence="1" type="ORF">GCM10022254_64910</name>
</gene>
<sequence length="300" mass="33137">MVPSGGDRRKFRLALLKRWGVWGQRGGCEHEPRETATQLLKSCKDRKWVEKDEVDPLLSWAYQSQLARATDKVATENPPIQWECLSMMNAKRTATVLAGALCLPVLTTLSAAAAPAPAAPDGVSIDVVTVNGSGCRAGTWSVDLSRDRTAFTVNYSDFVASDGGDAPPTDSRKNCQINLRVNAPADYTYGIFGLDHEGYARLREGASGVQLTNVYFQGDPVTRQIGNHQLQGRYRGGWEFEDRISREAVVYKQCGEDRNLNINTELRVDAGSSDDTRTSYMSMDSTHGNAKYLFAWKRCS</sequence>
<name>A0ABP8CKH4_9ACTN</name>
<keyword evidence="2" id="KW-1185">Reference proteome</keyword>
<proteinExistence type="predicted"/>
<evidence type="ECO:0000313" key="2">
    <source>
        <dbReference type="Proteomes" id="UP001501710"/>
    </source>
</evidence>
<evidence type="ECO:0000313" key="1">
    <source>
        <dbReference type="EMBL" id="GAA4240406.1"/>
    </source>
</evidence>
<reference evidence="2" key="1">
    <citation type="journal article" date="2019" name="Int. J. Syst. Evol. Microbiol.">
        <title>The Global Catalogue of Microorganisms (GCM) 10K type strain sequencing project: providing services to taxonomists for standard genome sequencing and annotation.</title>
        <authorList>
            <consortium name="The Broad Institute Genomics Platform"/>
            <consortium name="The Broad Institute Genome Sequencing Center for Infectious Disease"/>
            <person name="Wu L."/>
            <person name="Ma J."/>
        </authorList>
    </citation>
    <scope>NUCLEOTIDE SEQUENCE [LARGE SCALE GENOMIC DNA]</scope>
    <source>
        <strain evidence="2">JCM 17440</strain>
    </source>
</reference>
<organism evidence="1 2">
    <name type="scientific">Actinomadura meridiana</name>
    <dbReference type="NCBI Taxonomy" id="559626"/>
    <lineage>
        <taxon>Bacteria</taxon>
        <taxon>Bacillati</taxon>
        <taxon>Actinomycetota</taxon>
        <taxon>Actinomycetes</taxon>
        <taxon>Streptosporangiales</taxon>
        <taxon>Thermomonosporaceae</taxon>
        <taxon>Actinomadura</taxon>
    </lineage>
</organism>
<accession>A0ABP8CKH4</accession>
<dbReference type="EMBL" id="BAABAS010000026">
    <property type="protein sequence ID" value="GAA4240406.1"/>
    <property type="molecule type" value="Genomic_DNA"/>
</dbReference>